<evidence type="ECO:0000256" key="2">
    <source>
        <dbReference type="ARBA" id="ARBA00023015"/>
    </source>
</evidence>
<dbReference type="SUPFAM" id="SSF51182">
    <property type="entry name" value="RmlC-like cupins"/>
    <property type="match status" value="1"/>
</dbReference>
<gene>
    <name evidence="6" type="ORF">Bxe_C0235</name>
</gene>
<dbReference type="GO" id="GO:0003700">
    <property type="term" value="F:DNA-binding transcription factor activity"/>
    <property type="evidence" value="ECO:0007669"/>
    <property type="project" value="InterPro"/>
</dbReference>
<dbReference type="InterPro" id="IPR018062">
    <property type="entry name" value="HTH_AraC-typ_CS"/>
</dbReference>
<accession>Q13ID0</accession>
<keyword evidence="4" id="KW-0804">Transcription</keyword>
<evidence type="ECO:0000313" key="7">
    <source>
        <dbReference type="Proteomes" id="UP000001817"/>
    </source>
</evidence>
<keyword evidence="7" id="KW-1185">Reference proteome</keyword>
<dbReference type="PANTHER" id="PTHR11019:SF199">
    <property type="entry name" value="HTH-TYPE TRANSCRIPTIONAL REGULATOR NIMR"/>
    <property type="match status" value="1"/>
</dbReference>
<keyword evidence="3" id="KW-0238">DNA-binding</keyword>
<dbReference type="OrthoDB" id="9804543at2"/>
<reference evidence="6 7" key="1">
    <citation type="journal article" date="2006" name="Proc. Natl. Acad. Sci. U.S.A.">
        <title>Burkholderia xenovorans LB400 harbors a multi-replicon, 9.73-Mbp genome shaped for versatility.</title>
        <authorList>
            <person name="Chain P.S."/>
            <person name="Denef V.J."/>
            <person name="Konstantinidis K.T."/>
            <person name="Vergez L.M."/>
            <person name="Agullo L."/>
            <person name="Reyes V.L."/>
            <person name="Hauser L."/>
            <person name="Cordova M."/>
            <person name="Gomez L."/>
            <person name="Gonzalez M."/>
            <person name="Land M."/>
            <person name="Lao V."/>
            <person name="Larimer F."/>
            <person name="LiPuma J.J."/>
            <person name="Mahenthiralingam E."/>
            <person name="Malfatti S.A."/>
            <person name="Marx C.J."/>
            <person name="Parnell J.J."/>
            <person name="Ramette A."/>
            <person name="Richardson P."/>
            <person name="Seeger M."/>
            <person name="Smith D."/>
            <person name="Spilker T."/>
            <person name="Sul W.J."/>
            <person name="Tsoi T.V."/>
            <person name="Ulrich L.E."/>
            <person name="Zhulin I.B."/>
            <person name="Tiedje J.M."/>
        </authorList>
    </citation>
    <scope>NUCLEOTIDE SEQUENCE [LARGE SCALE GENOMIC DNA]</scope>
    <source>
        <strain evidence="6 7">LB400</strain>
    </source>
</reference>
<dbReference type="FunFam" id="1.10.10.60:FF:000132">
    <property type="entry name" value="AraC family transcriptional regulator"/>
    <property type="match status" value="1"/>
</dbReference>
<dbReference type="STRING" id="266265.Bxe_C0235"/>
<dbReference type="GO" id="GO:0043565">
    <property type="term" value="F:sequence-specific DNA binding"/>
    <property type="evidence" value="ECO:0007669"/>
    <property type="project" value="InterPro"/>
</dbReference>
<dbReference type="InterPro" id="IPR018060">
    <property type="entry name" value="HTH_AraC"/>
</dbReference>
<dbReference type="KEGG" id="bxe:Bxe_C0235"/>
<dbReference type="PANTHER" id="PTHR11019">
    <property type="entry name" value="HTH-TYPE TRANSCRIPTIONAL REGULATOR NIMR"/>
    <property type="match status" value="1"/>
</dbReference>
<dbReference type="EMBL" id="CP000272">
    <property type="protein sequence ID" value="ABE36159.1"/>
    <property type="molecule type" value="Genomic_DNA"/>
</dbReference>
<dbReference type="SMART" id="SM00342">
    <property type="entry name" value="HTH_ARAC"/>
    <property type="match status" value="1"/>
</dbReference>
<keyword evidence="2" id="KW-0805">Transcription regulation</keyword>
<keyword evidence="1" id="KW-0678">Repressor</keyword>
<dbReference type="InterPro" id="IPR020449">
    <property type="entry name" value="Tscrpt_reg_AraC-type_HTH"/>
</dbReference>
<dbReference type="Gene3D" id="2.60.120.10">
    <property type="entry name" value="Jelly Rolls"/>
    <property type="match status" value="1"/>
</dbReference>
<evidence type="ECO:0000256" key="1">
    <source>
        <dbReference type="ARBA" id="ARBA00022491"/>
    </source>
</evidence>
<dbReference type="PROSITE" id="PS00041">
    <property type="entry name" value="HTH_ARAC_FAMILY_1"/>
    <property type="match status" value="1"/>
</dbReference>
<dbReference type="CDD" id="cd06124">
    <property type="entry name" value="cupin_NimR-like_N"/>
    <property type="match status" value="1"/>
</dbReference>
<evidence type="ECO:0000313" key="6">
    <source>
        <dbReference type="EMBL" id="ABE36159.1"/>
    </source>
</evidence>
<dbReference type="PROSITE" id="PS01124">
    <property type="entry name" value="HTH_ARAC_FAMILY_2"/>
    <property type="match status" value="1"/>
</dbReference>
<sequence>MPRIHFNPDGRRSPTEFEPVTVHHRKPPLDGIISSHRHNWSQLTCPLKGSMRVTTERQVWTVTSFRAVWIPPGVDHELTMVGATEFHAVFIDPQHSPLPANQCCVVDVSPLMRELMQWLGADYGPATDHSRRLTDVLLEEVRRATRRTSALVLPGDRRLKSLCEALMEDPGSTLTLGEWAHRTGASERTLARLFQIELGTTFGAWRQQLRLSCAVDLLRSGLSLSRIAADLGYADSAAFSTMFKRAFGVAPSRYHASSAQAMN</sequence>
<dbReference type="eggNOG" id="COG2207">
    <property type="taxonomic scope" value="Bacteria"/>
</dbReference>
<dbReference type="PRINTS" id="PR00032">
    <property type="entry name" value="HTHARAC"/>
</dbReference>
<feature type="domain" description="HTH araC/xylS-type" evidence="5">
    <location>
        <begin position="157"/>
        <end position="257"/>
    </location>
</feature>
<dbReference type="InterPro" id="IPR009057">
    <property type="entry name" value="Homeodomain-like_sf"/>
</dbReference>
<dbReference type="KEGG" id="bxb:DR64_8196"/>
<name>Q13ID0_PARXL</name>
<dbReference type="AlphaFoldDB" id="Q13ID0"/>
<evidence type="ECO:0000256" key="4">
    <source>
        <dbReference type="ARBA" id="ARBA00023163"/>
    </source>
</evidence>
<dbReference type="SUPFAM" id="SSF46689">
    <property type="entry name" value="Homeodomain-like"/>
    <property type="match status" value="1"/>
</dbReference>
<evidence type="ECO:0000259" key="5">
    <source>
        <dbReference type="PROSITE" id="PS01124"/>
    </source>
</evidence>
<protein>
    <submittedName>
        <fullName evidence="6">Transcriptional regulator, AraC family</fullName>
    </submittedName>
</protein>
<dbReference type="Pfam" id="PF12833">
    <property type="entry name" value="HTH_18"/>
    <property type="match status" value="1"/>
</dbReference>
<dbReference type="InterPro" id="IPR011051">
    <property type="entry name" value="RmlC_Cupin_sf"/>
</dbReference>
<evidence type="ECO:0000256" key="3">
    <source>
        <dbReference type="ARBA" id="ARBA00023125"/>
    </source>
</evidence>
<organism evidence="6 7">
    <name type="scientific">Paraburkholderia xenovorans (strain LB400)</name>
    <dbReference type="NCBI Taxonomy" id="266265"/>
    <lineage>
        <taxon>Bacteria</taxon>
        <taxon>Pseudomonadati</taxon>
        <taxon>Pseudomonadota</taxon>
        <taxon>Betaproteobacteria</taxon>
        <taxon>Burkholderiales</taxon>
        <taxon>Burkholderiaceae</taxon>
        <taxon>Paraburkholderia</taxon>
    </lineage>
</organism>
<dbReference type="DNASU" id="4009568"/>
<proteinExistence type="predicted"/>
<dbReference type="Proteomes" id="UP000001817">
    <property type="component" value="Chromosome 3"/>
</dbReference>
<dbReference type="eggNOG" id="COG1917">
    <property type="taxonomic scope" value="Bacteria"/>
</dbReference>
<dbReference type="PATRIC" id="fig|266265.5.peg.8016"/>
<dbReference type="Gene3D" id="1.10.10.60">
    <property type="entry name" value="Homeodomain-like"/>
    <property type="match status" value="2"/>
</dbReference>
<dbReference type="InterPro" id="IPR014710">
    <property type="entry name" value="RmlC-like_jellyroll"/>
</dbReference>